<dbReference type="EMBL" id="MJEH01000008">
    <property type="protein sequence ID" value="OEH93826.1"/>
    <property type="molecule type" value="Genomic_DNA"/>
</dbReference>
<protein>
    <recommendedName>
        <fullName evidence="4">Periplasmic binding protein domain-containing protein</fullName>
    </recommendedName>
</protein>
<dbReference type="InterPro" id="IPR025997">
    <property type="entry name" value="SBP_2_dom"/>
</dbReference>
<reference evidence="5 6" key="1">
    <citation type="submission" date="2016-08" db="EMBL/GenBank/DDBJ databases">
        <title>Genome of Bacillus solimangrovi GH2-4.</title>
        <authorList>
            <person name="Lim S."/>
            <person name="Kim B.-C."/>
        </authorList>
    </citation>
    <scope>NUCLEOTIDE SEQUENCE [LARGE SCALE GENOMIC DNA]</scope>
    <source>
        <strain evidence="5 6">GH2-4</strain>
    </source>
</reference>
<evidence type="ECO:0000256" key="2">
    <source>
        <dbReference type="ARBA" id="ARBA00007639"/>
    </source>
</evidence>
<gene>
    <name evidence="5" type="ORF">BFG57_10915</name>
</gene>
<dbReference type="Pfam" id="PF13407">
    <property type="entry name" value="Peripla_BP_4"/>
    <property type="match status" value="1"/>
</dbReference>
<name>A0A1E5LIE9_9BACI</name>
<dbReference type="InterPro" id="IPR028082">
    <property type="entry name" value="Peripla_BP_I"/>
</dbReference>
<keyword evidence="3" id="KW-1133">Transmembrane helix</keyword>
<dbReference type="GO" id="GO:0030246">
    <property type="term" value="F:carbohydrate binding"/>
    <property type="evidence" value="ECO:0007669"/>
    <property type="project" value="TreeGrafter"/>
</dbReference>
<dbReference type="GO" id="GO:0030288">
    <property type="term" value="C:outer membrane-bounded periplasmic space"/>
    <property type="evidence" value="ECO:0007669"/>
    <property type="project" value="TreeGrafter"/>
</dbReference>
<dbReference type="SUPFAM" id="SSF53822">
    <property type="entry name" value="Periplasmic binding protein-like I"/>
    <property type="match status" value="1"/>
</dbReference>
<feature type="domain" description="Periplasmic binding protein" evidence="4">
    <location>
        <begin position="46"/>
        <end position="291"/>
    </location>
</feature>
<keyword evidence="3" id="KW-0472">Membrane</keyword>
<proteinExistence type="inferred from homology"/>
<evidence type="ECO:0000259" key="4">
    <source>
        <dbReference type="Pfam" id="PF13407"/>
    </source>
</evidence>
<accession>A0A1E5LIE9</accession>
<evidence type="ECO:0000256" key="1">
    <source>
        <dbReference type="ARBA" id="ARBA00004196"/>
    </source>
</evidence>
<dbReference type="OrthoDB" id="6196975at2"/>
<sequence>MKALKVLLFVIAIFIIFIPFYHLNASYQEVGKLLEGSKSEDSPTRIAIIYPELGSYSWKQIVQGAMQQAQENEMILEVRGSYNGNVEEMVKEMNVSIASNVDGILVMGMDDANLNKEIDKAVMRGIPVITFMNDAPTTFRKAYVGPDYYEAGIVMGQLIAEQYSQRDRVGIIGESQLTNIEQMKVNGIKKVLKSEYGVEVVEGLTSEQLGVLNPVQRATNAMLNRYPKLDLLIGVNARSTEDLLHVIENRARMDRFQIFSFNRIEEMEHVDGSVVYDNNEIGEKCILLMKQWLAADRLPLKEINYVSIDVVYPYQVRRMKNE</sequence>
<dbReference type="AlphaFoldDB" id="A0A1E5LIE9"/>
<comment type="similarity">
    <text evidence="2">Belongs to the bacterial solute-binding protein 2 family.</text>
</comment>
<evidence type="ECO:0000313" key="6">
    <source>
        <dbReference type="Proteomes" id="UP000095209"/>
    </source>
</evidence>
<comment type="caution">
    <text evidence="5">The sequence shown here is derived from an EMBL/GenBank/DDBJ whole genome shotgun (WGS) entry which is preliminary data.</text>
</comment>
<dbReference type="Proteomes" id="UP000095209">
    <property type="component" value="Unassembled WGS sequence"/>
</dbReference>
<dbReference type="RefSeq" id="WP_069716117.1">
    <property type="nucleotide sequence ID" value="NZ_MJEH01000008.1"/>
</dbReference>
<keyword evidence="6" id="KW-1185">Reference proteome</keyword>
<dbReference type="STRING" id="1305675.BFG57_10915"/>
<dbReference type="PANTHER" id="PTHR30036">
    <property type="entry name" value="D-XYLOSE-BINDING PERIPLASMIC PROTEIN"/>
    <property type="match status" value="1"/>
</dbReference>
<comment type="subcellular location">
    <subcellularLocation>
        <location evidence="1">Cell envelope</location>
    </subcellularLocation>
</comment>
<evidence type="ECO:0000313" key="5">
    <source>
        <dbReference type="EMBL" id="OEH93826.1"/>
    </source>
</evidence>
<evidence type="ECO:0000256" key="3">
    <source>
        <dbReference type="SAM" id="Phobius"/>
    </source>
</evidence>
<dbReference type="Gene3D" id="3.40.50.2300">
    <property type="match status" value="2"/>
</dbReference>
<organism evidence="5 6">
    <name type="scientific">Bacillus solimangrovi</name>
    <dbReference type="NCBI Taxonomy" id="1305675"/>
    <lineage>
        <taxon>Bacteria</taxon>
        <taxon>Bacillati</taxon>
        <taxon>Bacillota</taxon>
        <taxon>Bacilli</taxon>
        <taxon>Bacillales</taxon>
        <taxon>Bacillaceae</taxon>
        <taxon>Bacillus</taxon>
    </lineage>
</organism>
<dbReference type="PANTHER" id="PTHR30036:SF7">
    <property type="entry name" value="ABC TRANSPORTER PERIPLASMIC-BINDING PROTEIN YPHF"/>
    <property type="match status" value="1"/>
</dbReference>
<feature type="transmembrane region" description="Helical" evidence="3">
    <location>
        <begin position="6"/>
        <end position="23"/>
    </location>
</feature>
<dbReference type="InterPro" id="IPR050555">
    <property type="entry name" value="Bact_Solute-Bind_Prot2"/>
</dbReference>
<keyword evidence="3" id="KW-0812">Transmembrane</keyword>